<sequence>MEKYAINIDNVTSQLSPVLRLWLNNGLSNYSYRLAAYVILRIAESSNDNFPITIAPMDFNTEYYKNDLNNISSRVNVGIDEIKAYICSTESFYIDFDVKKERGRRKTILVNSYSNLYSEISLDNKSILRNILGLKTLYATRLYLLINHILECSEKKLGVYSFHMDEILSYLAQSNQSKYQNRFTDICRRLLEPSIEQINEATNIQLSLDQIHGDFCRDKKGMIGLFAYKS</sequence>
<dbReference type="Proteomes" id="UP001324185">
    <property type="component" value="Chromosome"/>
</dbReference>
<reference evidence="1 2" key="1">
    <citation type="submission" date="2023-11" db="EMBL/GenBank/DDBJ databases">
        <title>MicrobeMod: A computational toolkit for identifying prokaryotic methylation and restriction-modification with nanopore sequencing.</title>
        <authorList>
            <person name="Crits-Christoph A."/>
            <person name="Kang S.C."/>
            <person name="Lee H."/>
            <person name="Ostrov N."/>
        </authorList>
    </citation>
    <scope>NUCLEOTIDE SEQUENCE [LARGE SCALE GENOMIC DNA]</scope>
    <source>
        <strain evidence="1 2">DSMZ 16071</strain>
    </source>
</reference>
<proteinExistence type="predicted"/>
<keyword evidence="2" id="KW-1185">Reference proteome</keyword>
<accession>A0ABZ0X1K1</accession>
<dbReference type="Pfam" id="PF21205">
    <property type="entry name" value="Rep3_C"/>
    <property type="match status" value="1"/>
</dbReference>
<dbReference type="EMBL" id="CP140158">
    <property type="protein sequence ID" value="WQG84400.1"/>
    <property type="molecule type" value="Genomic_DNA"/>
</dbReference>
<dbReference type="InterPro" id="IPR036388">
    <property type="entry name" value="WH-like_DNA-bd_sf"/>
</dbReference>
<protein>
    <submittedName>
        <fullName evidence="1">Replication initiation protein</fullName>
    </submittedName>
</protein>
<dbReference type="SUPFAM" id="SSF46785">
    <property type="entry name" value="Winged helix' DNA-binding domain"/>
    <property type="match status" value="1"/>
</dbReference>
<dbReference type="Gene3D" id="1.10.10.10">
    <property type="entry name" value="Winged helix-like DNA-binding domain superfamily/Winged helix DNA-binding domain"/>
    <property type="match status" value="1"/>
</dbReference>
<organism evidence="1 2">
    <name type="scientific">Kangiella aquimarina</name>
    <dbReference type="NCBI Taxonomy" id="261965"/>
    <lineage>
        <taxon>Bacteria</taxon>
        <taxon>Pseudomonadati</taxon>
        <taxon>Pseudomonadota</taxon>
        <taxon>Gammaproteobacteria</taxon>
        <taxon>Kangiellales</taxon>
        <taxon>Kangiellaceae</taxon>
        <taxon>Kangiella</taxon>
    </lineage>
</organism>
<dbReference type="InterPro" id="IPR036390">
    <property type="entry name" value="WH_DNA-bd_sf"/>
</dbReference>
<gene>
    <name evidence="1" type="ORF">SR900_07970</name>
</gene>
<evidence type="ECO:0000313" key="2">
    <source>
        <dbReference type="Proteomes" id="UP001324185"/>
    </source>
</evidence>
<dbReference type="RefSeq" id="WP_018624870.1">
    <property type="nucleotide sequence ID" value="NZ_CP140158.1"/>
</dbReference>
<name>A0ABZ0X1K1_9GAMM</name>
<evidence type="ECO:0000313" key="1">
    <source>
        <dbReference type="EMBL" id="WQG84400.1"/>
    </source>
</evidence>